<dbReference type="Proteomes" id="UP000467240">
    <property type="component" value="Unassembled WGS sequence"/>
</dbReference>
<sequence length="164" mass="16778">MTVFIIIGAIGLALLVVSFLFDGLFDLDGGGFISIPGIAIALTVFGASGALATSLSLDIVWAYVIAIGIGLVAYIGSALLIRSLARSSDGEARDVTGDTGIAKSDITSASGEVALDAAGEIERRQAFADEPISEGTRIRVVQAFGSRIKVEPLVTGVVPDATSH</sequence>
<comment type="caution">
    <text evidence="2">The sequence shown here is derived from an EMBL/GenBank/DDBJ whole genome shotgun (WGS) entry which is preliminary data.</text>
</comment>
<evidence type="ECO:0008006" key="4">
    <source>
        <dbReference type="Google" id="ProtNLM"/>
    </source>
</evidence>
<keyword evidence="1" id="KW-0472">Membrane</keyword>
<feature type="transmembrane region" description="Helical" evidence="1">
    <location>
        <begin position="6"/>
        <end position="25"/>
    </location>
</feature>
<evidence type="ECO:0000313" key="3">
    <source>
        <dbReference type="Proteomes" id="UP000467240"/>
    </source>
</evidence>
<keyword evidence="1" id="KW-1133">Transmembrane helix</keyword>
<dbReference type="RefSeq" id="WP_158039633.1">
    <property type="nucleotide sequence ID" value="NZ_JACCFV010000001.1"/>
</dbReference>
<organism evidence="2 3">
    <name type="scientific">Pseudoclavibacter chungangensis</name>
    <dbReference type="NCBI Taxonomy" id="587635"/>
    <lineage>
        <taxon>Bacteria</taxon>
        <taxon>Bacillati</taxon>
        <taxon>Actinomycetota</taxon>
        <taxon>Actinomycetes</taxon>
        <taxon>Micrococcales</taxon>
        <taxon>Microbacteriaceae</taxon>
        <taxon>Pseudoclavibacter</taxon>
    </lineage>
</organism>
<dbReference type="InterPro" id="IPR012340">
    <property type="entry name" value="NA-bd_OB-fold"/>
</dbReference>
<feature type="transmembrane region" description="Helical" evidence="1">
    <location>
        <begin position="32"/>
        <end position="53"/>
    </location>
</feature>
<name>A0A7J5BZQ8_9MICO</name>
<accession>A0A7J5BZQ8</accession>
<reference evidence="2 3" key="1">
    <citation type="submission" date="2019-09" db="EMBL/GenBank/DDBJ databases">
        <title>Phylogeny of genus Pseudoclavibacter and closely related genus.</title>
        <authorList>
            <person name="Li Y."/>
        </authorList>
    </citation>
    <scope>NUCLEOTIDE SEQUENCE [LARGE SCALE GENOMIC DNA]</scope>
    <source>
        <strain evidence="2 3">DSM 23821</strain>
    </source>
</reference>
<dbReference type="EMBL" id="WBJZ01000004">
    <property type="protein sequence ID" value="KAB1660137.1"/>
    <property type="molecule type" value="Genomic_DNA"/>
</dbReference>
<protein>
    <recommendedName>
        <fullName evidence="4">NfeD-like C-terminal domain-containing protein</fullName>
    </recommendedName>
</protein>
<proteinExistence type="predicted"/>
<dbReference type="Gene3D" id="2.40.50.140">
    <property type="entry name" value="Nucleic acid-binding proteins"/>
    <property type="match status" value="1"/>
</dbReference>
<dbReference type="OrthoDB" id="5148384at2"/>
<dbReference type="AlphaFoldDB" id="A0A7J5BZQ8"/>
<feature type="transmembrane region" description="Helical" evidence="1">
    <location>
        <begin position="59"/>
        <end position="81"/>
    </location>
</feature>
<gene>
    <name evidence="2" type="ORF">F8O01_04220</name>
</gene>
<evidence type="ECO:0000313" key="2">
    <source>
        <dbReference type="EMBL" id="KAB1660137.1"/>
    </source>
</evidence>
<keyword evidence="3" id="KW-1185">Reference proteome</keyword>
<evidence type="ECO:0000256" key="1">
    <source>
        <dbReference type="SAM" id="Phobius"/>
    </source>
</evidence>
<keyword evidence="1" id="KW-0812">Transmembrane</keyword>